<dbReference type="EMBL" id="JAABOQ010000005">
    <property type="protein sequence ID" value="NER18220.1"/>
    <property type="molecule type" value="Genomic_DNA"/>
</dbReference>
<keyword evidence="1" id="KW-0472">Membrane</keyword>
<evidence type="ECO:0000256" key="1">
    <source>
        <dbReference type="SAM" id="Phobius"/>
    </source>
</evidence>
<evidence type="ECO:0000313" key="2">
    <source>
        <dbReference type="EMBL" id="NER18220.1"/>
    </source>
</evidence>
<dbReference type="RefSeq" id="WP_164032897.1">
    <property type="nucleotide sequence ID" value="NZ_JAABOQ010000005.1"/>
</dbReference>
<protein>
    <recommendedName>
        <fullName evidence="4">DUF1634 domain-containing protein</fullName>
    </recommendedName>
</protein>
<organism evidence="2 3">
    <name type="scientific">Spongiivirga citrea</name>
    <dbReference type="NCBI Taxonomy" id="1481457"/>
    <lineage>
        <taxon>Bacteria</taxon>
        <taxon>Pseudomonadati</taxon>
        <taxon>Bacteroidota</taxon>
        <taxon>Flavobacteriia</taxon>
        <taxon>Flavobacteriales</taxon>
        <taxon>Flavobacteriaceae</taxon>
        <taxon>Spongiivirga</taxon>
    </lineage>
</organism>
<proteinExistence type="predicted"/>
<comment type="caution">
    <text evidence="2">The sequence shown here is derived from an EMBL/GenBank/DDBJ whole genome shotgun (WGS) entry which is preliminary data.</text>
</comment>
<reference evidence="2 3" key="1">
    <citation type="submission" date="2020-01" db="EMBL/GenBank/DDBJ databases">
        <title>Spongiivirga citrea KCTC 32990T.</title>
        <authorList>
            <person name="Wang G."/>
        </authorList>
    </citation>
    <scope>NUCLEOTIDE SEQUENCE [LARGE SCALE GENOMIC DNA]</scope>
    <source>
        <strain evidence="2 3">KCTC 32990</strain>
    </source>
</reference>
<evidence type="ECO:0000313" key="3">
    <source>
        <dbReference type="Proteomes" id="UP000474296"/>
    </source>
</evidence>
<dbReference type="Proteomes" id="UP000474296">
    <property type="component" value="Unassembled WGS sequence"/>
</dbReference>
<accession>A0A6M0CWW7</accession>
<evidence type="ECO:0008006" key="4">
    <source>
        <dbReference type="Google" id="ProtNLM"/>
    </source>
</evidence>
<keyword evidence="1" id="KW-1133">Transmembrane helix</keyword>
<feature type="transmembrane region" description="Helical" evidence="1">
    <location>
        <begin position="7"/>
        <end position="31"/>
    </location>
</feature>
<keyword evidence="3" id="KW-1185">Reference proteome</keyword>
<dbReference type="AlphaFoldDB" id="A0A6M0CWW7"/>
<gene>
    <name evidence="2" type="ORF">GWK10_13425</name>
</gene>
<name>A0A6M0CWW7_9FLAO</name>
<feature type="transmembrane region" description="Helical" evidence="1">
    <location>
        <begin position="81"/>
        <end position="97"/>
    </location>
</feature>
<sequence>MINRKKEILIGIVVGIIATFIGMFFYSLYSASTSNLTQETAIKVFFEQGKLGHLISMGAILNLLAFFIFLKRKQDYRARGVLLATIFTAIIVLILQFI</sequence>
<keyword evidence="1" id="KW-0812">Transmembrane</keyword>
<feature type="transmembrane region" description="Helical" evidence="1">
    <location>
        <begin position="51"/>
        <end position="69"/>
    </location>
</feature>